<protein>
    <submittedName>
        <fullName evidence="1">Uncharacterized protein</fullName>
    </submittedName>
</protein>
<dbReference type="RefSeq" id="XP_068358966.1">
    <property type="nucleotide sequence ID" value="XM_068504890.1"/>
</dbReference>
<dbReference type="GeneID" id="94839594"/>
<name>A0A1J4K814_9EUKA</name>
<dbReference type="SUPFAM" id="SSF48371">
    <property type="entry name" value="ARM repeat"/>
    <property type="match status" value="1"/>
</dbReference>
<organism evidence="1 2">
    <name type="scientific">Tritrichomonas foetus</name>
    <dbReference type="NCBI Taxonomy" id="1144522"/>
    <lineage>
        <taxon>Eukaryota</taxon>
        <taxon>Metamonada</taxon>
        <taxon>Parabasalia</taxon>
        <taxon>Tritrichomonadida</taxon>
        <taxon>Tritrichomonadidae</taxon>
        <taxon>Tritrichomonas</taxon>
    </lineage>
</organism>
<reference evidence="1" key="1">
    <citation type="submission" date="2016-10" db="EMBL/GenBank/DDBJ databases">
        <authorList>
            <person name="Benchimol M."/>
            <person name="Almeida L.G."/>
            <person name="Vasconcelos A.T."/>
            <person name="Perreira-Neves A."/>
            <person name="Rosa I.A."/>
            <person name="Tasca T."/>
            <person name="Bogo M.R."/>
            <person name="de Souza W."/>
        </authorList>
    </citation>
    <scope>NUCLEOTIDE SEQUENCE [LARGE SCALE GENOMIC DNA]</scope>
    <source>
        <strain evidence="1">K</strain>
    </source>
</reference>
<dbReference type="InterPro" id="IPR011989">
    <property type="entry name" value="ARM-like"/>
</dbReference>
<dbReference type="Proteomes" id="UP000179807">
    <property type="component" value="Unassembled WGS sequence"/>
</dbReference>
<evidence type="ECO:0000313" key="2">
    <source>
        <dbReference type="Proteomes" id="UP000179807"/>
    </source>
</evidence>
<dbReference type="Gene3D" id="1.25.10.10">
    <property type="entry name" value="Leucine-rich Repeat Variant"/>
    <property type="match status" value="1"/>
</dbReference>
<dbReference type="VEuPathDB" id="TrichDB:TRFO_26337"/>
<evidence type="ECO:0000313" key="1">
    <source>
        <dbReference type="EMBL" id="OHT05830.1"/>
    </source>
</evidence>
<keyword evidence="2" id="KW-1185">Reference proteome</keyword>
<dbReference type="AlphaFoldDB" id="A0A1J4K814"/>
<proteinExistence type="predicted"/>
<sequence>MNDLPYKTESSITANKVNSLSIFFENQEESLFPLVSLIRDLKSHFENEDFQSMINILIKIIEFLKQNTISISDQIFVDFTYFLIFTINQILPLEHNKLIFYLLFALNNVFYQSHHSLEIAANEGQLQLFINLIDYPVQEICNVAIFIVSLFYSSRDLIIFCNQTNSYHVLCKTFEIYLINKPTFQLVHVISTAFNNIIKNYDISPPESLQTIIKLYSLTIPKIDIIIDSFLELIQILKDSKNEQFYEYLFQYEIVDMFWSMILAISNNNYNHVVQKAFYFFYVITFVFNSPFMERLYTIFNNDIFFDAFLNLSYLEINNSDHNSDRDFEKDTKISIDSNGKTVSNKYIKFGIQIIENLAILDPIFTEKYILSDTFINLLKVYFQKGSFEIKYEASHCLFTTLRDSTTKITRKFFSSDILIIALDILDCDIPDFIVGILEIVHYAMRKINEFGTDDYQFYRQFENMFFQKIEELESNNDDKVQHMIMETSYMKGLHSGPHPKGLGPTMTTFRNQ</sequence>
<accession>A0A1J4K814</accession>
<dbReference type="InterPro" id="IPR016024">
    <property type="entry name" value="ARM-type_fold"/>
</dbReference>
<dbReference type="EMBL" id="MLAK01000745">
    <property type="protein sequence ID" value="OHT05830.1"/>
    <property type="molecule type" value="Genomic_DNA"/>
</dbReference>
<comment type="caution">
    <text evidence="1">The sequence shown here is derived from an EMBL/GenBank/DDBJ whole genome shotgun (WGS) entry which is preliminary data.</text>
</comment>
<gene>
    <name evidence="1" type="ORF">TRFO_26337</name>
</gene>